<evidence type="ECO:0000313" key="11">
    <source>
        <dbReference type="Proteomes" id="UP000269721"/>
    </source>
</evidence>
<dbReference type="GO" id="GO:0046558">
    <property type="term" value="F:arabinan endo-1,5-alpha-L-arabinosidase activity"/>
    <property type="evidence" value="ECO:0007669"/>
    <property type="project" value="UniProtKB-EC"/>
</dbReference>
<sequence length="295" mass="32355">THDPSIIKFKGMYYLFATHDNISITTAPSLEGPWTRVGQVLEKGSKIDSRNRFDPWAPDVHEIDGTFYLYYAVSTFGSRHSSVGLATSRSLAPGTWTDHGAVITTGVPTNNPALRDSNAIDPNLFYDQSTGLATLQFGSFYSDIWQVPLESDFMTPSNGGILAFDPTFPSPIEGAFLHRAANGFYYLFVSHGICCGFGTVIPPAGQEYRIQVTRSQSRDGPFVDKDGLSALHGGGEIIYASHDFVYAPGGQGVLTEEDGSEKLYYHYVDTRAGFSDFKLLGYNDLIYVDGWPVVV</sequence>
<feature type="non-terminal residue" evidence="10">
    <location>
        <position position="295"/>
    </location>
</feature>
<dbReference type="UniPathway" id="UPA00667"/>
<evidence type="ECO:0000256" key="7">
    <source>
        <dbReference type="ARBA" id="ARBA00042202"/>
    </source>
</evidence>
<feature type="site" description="Important for catalytic activity, responsible for pKa modulation of the active site Glu and correct orientation of both the proton donor and substrate" evidence="9">
    <location>
        <position position="121"/>
    </location>
</feature>
<evidence type="ECO:0000313" key="10">
    <source>
        <dbReference type="EMBL" id="RKO87259.1"/>
    </source>
</evidence>
<feature type="active site" description="Proton acceptor" evidence="8">
    <location>
        <position position="3"/>
    </location>
</feature>
<dbReference type="InterPro" id="IPR050727">
    <property type="entry name" value="GH43_arabinanases"/>
</dbReference>
<keyword evidence="6" id="KW-0326">Glycosidase</keyword>
<dbReference type="EMBL" id="KZ997556">
    <property type="protein sequence ID" value="RKO87259.1"/>
    <property type="molecule type" value="Genomic_DNA"/>
</dbReference>
<comment type="pathway">
    <text evidence="2">Glycan metabolism; L-arabinan degradation.</text>
</comment>
<evidence type="ECO:0000256" key="9">
    <source>
        <dbReference type="PIRSR" id="PIRSR606710-2"/>
    </source>
</evidence>
<protein>
    <recommendedName>
        <fullName evidence="4">arabinan endo-1,5-alpha-L-arabinosidase</fullName>
        <ecNumber evidence="4">3.2.1.99</ecNumber>
    </recommendedName>
    <alternativeName>
        <fullName evidence="7">Endo-1,5-alpha-L-arabinanase A</fullName>
    </alternativeName>
</protein>
<feature type="active site" description="Proton donor" evidence="8">
    <location>
        <position position="173"/>
    </location>
</feature>
<dbReference type="GO" id="GO:0031222">
    <property type="term" value="P:arabinan catabolic process"/>
    <property type="evidence" value="ECO:0007669"/>
    <property type="project" value="UniProtKB-UniPathway"/>
</dbReference>
<dbReference type="Gene3D" id="2.115.10.20">
    <property type="entry name" value="Glycosyl hydrolase domain, family 43"/>
    <property type="match status" value="1"/>
</dbReference>
<dbReference type="Proteomes" id="UP000269721">
    <property type="component" value="Unassembled WGS sequence"/>
</dbReference>
<dbReference type="OrthoDB" id="195678at2759"/>
<dbReference type="EC" id="3.2.1.99" evidence="4"/>
<dbReference type="InterPro" id="IPR006710">
    <property type="entry name" value="Glyco_hydro_43"/>
</dbReference>
<keyword evidence="5 10" id="KW-0378">Hydrolase</keyword>
<evidence type="ECO:0000256" key="1">
    <source>
        <dbReference type="ARBA" id="ARBA00000375"/>
    </source>
</evidence>
<dbReference type="CDD" id="cd18831">
    <property type="entry name" value="GH43_AnAbnA-like"/>
    <property type="match status" value="1"/>
</dbReference>
<accession>A0A4P9W4H7</accession>
<proteinExistence type="inferred from homology"/>
<evidence type="ECO:0000256" key="4">
    <source>
        <dbReference type="ARBA" id="ARBA00012586"/>
    </source>
</evidence>
<dbReference type="PANTHER" id="PTHR43301:SF3">
    <property type="entry name" value="ARABINAN ENDO-1,5-ALPHA-L-ARABINOSIDASE A-RELATED"/>
    <property type="match status" value="1"/>
</dbReference>
<reference evidence="11" key="1">
    <citation type="journal article" date="2018" name="Nat. Microbiol.">
        <title>Leveraging single-cell genomics to expand the fungal tree of life.</title>
        <authorList>
            <person name="Ahrendt S.R."/>
            <person name="Quandt C.A."/>
            <person name="Ciobanu D."/>
            <person name="Clum A."/>
            <person name="Salamov A."/>
            <person name="Andreopoulos B."/>
            <person name="Cheng J.F."/>
            <person name="Woyke T."/>
            <person name="Pelin A."/>
            <person name="Henrissat B."/>
            <person name="Reynolds N.K."/>
            <person name="Benny G.L."/>
            <person name="Smith M.E."/>
            <person name="James T.Y."/>
            <person name="Grigoriev I.V."/>
        </authorList>
    </citation>
    <scope>NUCLEOTIDE SEQUENCE [LARGE SCALE GENOMIC DNA]</scope>
</reference>
<gene>
    <name evidence="10" type="ORF">BDK51DRAFT_1247</name>
</gene>
<evidence type="ECO:0000256" key="8">
    <source>
        <dbReference type="PIRSR" id="PIRSR606710-1"/>
    </source>
</evidence>
<evidence type="ECO:0000256" key="5">
    <source>
        <dbReference type="ARBA" id="ARBA00022801"/>
    </source>
</evidence>
<dbReference type="InterPro" id="IPR016840">
    <property type="entry name" value="Glyco_hydro_43_endo_a_Ara-ase"/>
</dbReference>
<feature type="non-terminal residue" evidence="10">
    <location>
        <position position="1"/>
    </location>
</feature>
<dbReference type="PANTHER" id="PTHR43301">
    <property type="entry name" value="ARABINAN ENDO-1,5-ALPHA-L-ARABINOSIDASE"/>
    <property type="match status" value="1"/>
</dbReference>
<dbReference type="SUPFAM" id="SSF75005">
    <property type="entry name" value="Arabinanase/levansucrase/invertase"/>
    <property type="match status" value="1"/>
</dbReference>
<comment type="catalytic activity">
    <reaction evidence="1">
        <text>Endohydrolysis of (1-&gt;5)-alpha-arabinofuranosidic linkages in (1-&gt;5)-arabinans.</text>
        <dbReference type="EC" id="3.2.1.99"/>
    </reaction>
</comment>
<comment type="similarity">
    <text evidence="3">Belongs to the glycosyl hydrolase 43 family.</text>
</comment>
<dbReference type="Pfam" id="PF04616">
    <property type="entry name" value="Glyco_hydro_43"/>
    <property type="match status" value="1"/>
</dbReference>
<keyword evidence="11" id="KW-1185">Reference proteome</keyword>
<dbReference type="InterPro" id="IPR023296">
    <property type="entry name" value="Glyco_hydro_beta-prop_sf"/>
</dbReference>
<evidence type="ECO:0000256" key="6">
    <source>
        <dbReference type="ARBA" id="ARBA00023295"/>
    </source>
</evidence>
<organism evidence="10 11">
    <name type="scientific">Blyttiomyces helicus</name>
    <dbReference type="NCBI Taxonomy" id="388810"/>
    <lineage>
        <taxon>Eukaryota</taxon>
        <taxon>Fungi</taxon>
        <taxon>Fungi incertae sedis</taxon>
        <taxon>Chytridiomycota</taxon>
        <taxon>Chytridiomycota incertae sedis</taxon>
        <taxon>Chytridiomycetes</taxon>
        <taxon>Chytridiomycetes incertae sedis</taxon>
        <taxon>Blyttiomyces</taxon>
    </lineage>
</organism>
<name>A0A4P9W4H7_9FUNG</name>
<dbReference type="AlphaFoldDB" id="A0A4P9W4H7"/>
<evidence type="ECO:0000256" key="2">
    <source>
        <dbReference type="ARBA" id="ARBA00004834"/>
    </source>
</evidence>
<dbReference type="PIRSF" id="PIRSF026534">
    <property type="entry name" value="Endo_alpha-L-arabinosidase"/>
    <property type="match status" value="1"/>
</dbReference>
<evidence type="ECO:0000256" key="3">
    <source>
        <dbReference type="ARBA" id="ARBA00009865"/>
    </source>
</evidence>